<accession>A0A1V4JBC2</accession>
<comment type="caution">
    <text evidence="1">The sequence shown here is derived from an EMBL/GenBank/DDBJ whole genome shotgun (WGS) entry which is preliminary data.</text>
</comment>
<sequence>MEKDVHLRNAVVLCRGYFKAQQEGIWALIYTKAKHPFGTCRFSIQENLKDLSPKICLDYRTPGNANIGKGPFKNGKVYTAKPSITCEGAIRLSFG</sequence>
<name>A0A1V4JBC2_PATFA</name>
<organism evidence="1 2">
    <name type="scientific">Patagioenas fasciata monilis</name>
    <dbReference type="NCBI Taxonomy" id="372326"/>
    <lineage>
        <taxon>Eukaryota</taxon>
        <taxon>Metazoa</taxon>
        <taxon>Chordata</taxon>
        <taxon>Craniata</taxon>
        <taxon>Vertebrata</taxon>
        <taxon>Euteleostomi</taxon>
        <taxon>Archelosauria</taxon>
        <taxon>Archosauria</taxon>
        <taxon>Dinosauria</taxon>
        <taxon>Saurischia</taxon>
        <taxon>Theropoda</taxon>
        <taxon>Coelurosauria</taxon>
        <taxon>Aves</taxon>
        <taxon>Neognathae</taxon>
        <taxon>Neoaves</taxon>
        <taxon>Columbimorphae</taxon>
        <taxon>Columbiformes</taxon>
        <taxon>Columbidae</taxon>
        <taxon>Patagioenas</taxon>
    </lineage>
</organism>
<dbReference type="EMBL" id="LSYS01008075">
    <property type="protein sequence ID" value="OPJ69488.1"/>
    <property type="molecule type" value="Genomic_DNA"/>
</dbReference>
<reference evidence="1 2" key="1">
    <citation type="submission" date="2016-02" db="EMBL/GenBank/DDBJ databases">
        <title>Band-tailed pigeon sequencing and assembly.</title>
        <authorList>
            <person name="Soares A.E."/>
            <person name="Novak B.J."/>
            <person name="Rice E.S."/>
            <person name="O'Connell B."/>
            <person name="Chang D."/>
            <person name="Weber S."/>
            <person name="Shapiro B."/>
        </authorList>
    </citation>
    <scope>NUCLEOTIDE SEQUENCE [LARGE SCALE GENOMIC DNA]</scope>
    <source>
        <strain evidence="1">BTP2013</strain>
        <tissue evidence="1">Blood</tissue>
    </source>
</reference>
<keyword evidence="2" id="KW-1185">Reference proteome</keyword>
<dbReference type="Proteomes" id="UP000190648">
    <property type="component" value="Unassembled WGS sequence"/>
</dbReference>
<evidence type="ECO:0000313" key="2">
    <source>
        <dbReference type="Proteomes" id="UP000190648"/>
    </source>
</evidence>
<gene>
    <name evidence="1" type="ORF">AV530_012526</name>
</gene>
<dbReference type="AlphaFoldDB" id="A0A1V4JBC2"/>
<evidence type="ECO:0000313" key="1">
    <source>
        <dbReference type="EMBL" id="OPJ69488.1"/>
    </source>
</evidence>
<proteinExistence type="predicted"/>
<protein>
    <submittedName>
        <fullName evidence="1">Uncharacterized protein</fullName>
    </submittedName>
</protein>